<evidence type="ECO:0000256" key="1">
    <source>
        <dbReference type="ARBA" id="ARBA00004651"/>
    </source>
</evidence>
<feature type="transmembrane region" description="Helical" evidence="7">
    <location>
        <begin position="229"/>
        <end position="251"/>
    </location>
</feature>
<feature type="transmembrane region" description="Helical" evidence="7">
    <location>
        <begin position="272"/>
        <end position="295"/>
    </location>
</feature>
<keyword evidence="5 7" id="KW-1133">Transmembrane helix</keyword>
<evidence type="ECO:0000259" key="10">
    <source>
        <dbReference type="Pfam" id="PF12607"/>
    </source>
</evidence>
<evidence type="ECO:0000256" key="7">
    <source>
        <dbReference type="SAM" id="Phobius"/>
    </source>
</evidence>
<dbReference type="Pfam" id="PF00924">
    <property type="entry name" value="MS_channel_2nd"/>
    <property type="match status" value="1"/>
</dbReference>
<evidence type="ECO:0000313" key="11">
    <source>
        <dbReference type="EMBL" id="NHO53519.1"/>
    </source>
</evidence>
<feature type="transmembrane region" description="Helical" evidence="7">
    <location>
        <begin position="454"/>
        <end position="481"/>
    </location>
</feature>
<feature type="transmembrane region" description="Helical" evidence="7">
    <location>
        <begin position="598"/>
        <end position="622"/>
    </location>
</feature>
<proteinExistence type="inferred from homology"/>
<dbReference type="Gene3D" id="1.10.287.1260">
    <property type="match status" value="1"/>
</dbReference>
<accession>A0A967B5C1</accession>
<feature type="domain" description="DUF3772" evidence="10">
    <location>
        <begin position="156"/>
        <end position="215"/>
    </location>
</feature>
<feature type="transmembrane region" description="Helical" evidence="7">
    <location>
        <begin position="315"/>
        <end position="334"/>
    </location>
</feature>
<dbReference type="InterPro" id="IPR010920">
    <property type="entry name" value="LSM_dom_sf"/>
</dbReference>
<keyword evidence="3" id="KW-1003">Cell membrane</keyword>
<evidence type="ECO:0000256" key="8">
    <source>
        <dbReference type="SAM" id="SignalP"/>
    </source>
</evidence>
<evidence type="ECO:0000256" key="5">
    <source>
        <dbReference type="ARBA" id="ARBA00022989"/>
    </source>
</evidence>
<keyword evidence="6 7" id="KW-0472">Membrane</keyword>
<dbReference type="GO" id="GO:0005886">
    <property type="term" value="C:plasma membrane"/>
    <property type="evidence" value="ECO:0007669"/>
    <property type="project" value="UniProtKB-SubCell"/>
</dbReference>
<evidence type="ECO:0000256" key="2">
    <source>
        <dbReference type="ARBA" id="ARBA00008017"/>
    </source>
</evidence>
<dbReference type="InterPro" id="IPR011066">
    <property type="entry name" value="MscS_channel_C_sf"/>
</dbReference>
<dbReference type="Proteomes" id="UP000597459">
    <property type="component" value="Unassembled WGS sequence"/>
</dbReference>
<dbReference type="GO" id="GO:0008381">
    <property type="term" value="F:mechanosensitive monoatomic ion channel activity"/>
    <property type="evidence" value="ECO:0007669"/>
    <property type="project" value="UniProtKB-ARBA"/>
</dbReference>
<comment type="similarity">
    <text evidence="2">Belongs to the MscS (TC 1.A.23) family.</text>
</comment>
<reference evidence="11" key="1">
    <citation type="submission" date="2019-11" db="EMBL/GenBank/DDBJ databases">
        <title>Description of new Acetobacter species.</title>
        <authorList>
            <person name="Cleenwerck I."/>
            <person name="Sombolestani A.S."/>
        </authorList>
    </citation>
    <scope>NUCLEOTIDE SEQUENCE</scope>
    <source>
        <strain evidence="11">LMG 1626</strain>
    </source>
</reference>
<dbReference type="InterPro" id="IPR052702">
    <property type="entry name" value="MscS-like_channel"/>
</dbReference>
<dbReference type="SUPFAM" id="SSF50182">
    <property type="entry name" value="Sm-like ribonucleoproteins"/>
    <property type="match status" value="1"/>
</dbReference>
<protein>
    <submittedName>
        <fullName evidence="11">DUF3772 domain-containing protein</fullName>
    </submittedName>
</protein>
<dbReference type="InterPro" id="IPR006685">
    <property type="entry name" value="MscS_channel_2nd"/>
</dbReference>
<feature type="signal peptide" evidence="8">
    <location>
        <begin position="1"/>
        <end position="38"/>
    </location>
</feature>
<keyword evidence="8" id="KW-0732">Signal</keyword>
<comment type="subcellular location">
    <subcellularLocation>
        <location evidence="1">Cell membrane</location>
        <topology evidence="1">Multi-pass membrane protein</topology>
    </subcellularLocation>
</comment>
<feature type="transmembrane region" description="Helical" evidence="7">
    <location>
        <begin position="430"/>
        <end position="448"/>
    </location>
</feature>
<evidence type="ECO:0000256" key="6">
    <source>
        <dbReference type="ARBA" id="ARBA00023136"/>
    </source>
</evidence>
<evidence type="ECO:0000256" key="4">
    <source>
        <dbReference type="ARBA" id="ARBA00022692"/>
    </source>
</evidence>
<feature type="transmembrane region" description="Helical" evidence="7">
    <location>
        <begin position="628"/>
        <end position="655"/>
    </location>
</feature>
<feature type="domain" description="Mechanosensitive ion channel MscS" evidence="9">
    <location>
        <begin position="644"/>
        <end position="709"/>
    </location>
</feature>
<dbReference type="InterPro" id="IPR023408">
    <property type="entry name" value="MscS_beta-dom_sf"/>
</dbReference>
<gene>
    <name evidence="11" type="ORF">GOB87_06000</name>
</gene>
<dbReference type="InterPro" id="IPR022249">
    <property type="entry name" value="DUF3772"/>
</dbReference>
<keyword evidence="12" id="KW-1185">Reference proteome</keyword>
<dbReference type="PANTHER" id="PTHR30347">
    <property type="entry name" value="POTASSIUM CHANNEL RELATED"/>
    <property type="match status" value="1"/>
</dbReference>
<keyword evidence="4 7" id="KW-0812">Transmembrane</keyword>
<dbReference type="SUPFAM" id="SSF82861">
    <property type="entry name" value="Mechanosensitive channel protein MscS (YggB), transmembrane region"/>
    <property type="match status" value="1"/>
</dbReference>
<dbReference type="SUPFAM" id="SSF82689">
    <property type="entry name" value="Mechanosensitive channel protein MscS (YggB), C-terminal domain"/>
    <property type="match status" value="1"/>
</dbReference>
<comment type="caution">
    <text evidence="11">The sequence shown here is derived from an EMBL/GenBank/DDBJ whole genome shotgun (WGS) entry which is preliminary data.</text>
</comment>
<evidence type="ECO:0000259" key="9">
    <source>
        <dbReference type="Pfam" id="PF00924"/>
    </source>
</evidence>
<dbReference type="EMBL" id="WOTH01000008">
    <property type="protein sequence ID" value="NHO53519.1"/>
    <property type="molecule type" value="Genomic_DNA"/>
</dbReference>
<name>A0A967B5C1_9PROT</name>
<feature type="transmembrane region" description="Helical" evidence="7">
    <location>
        <begin position="502"/>
        <end position="526"/>
    </location>
</feature>
<organism evidence="11 12">
    <name type="scientific">Acetobacter estunensis</name>
    <dbReference type="NCBI Taxonomy" id="104097"/>
    <lineage>
        <taxon>Bacteria</taxon>
        <taxon>Pseudomonadati</taxon>
        <taxon>Pseudomonadota</taxon>
        <taxon>Alphaproteobacteria</taxon>
        <taxon>Acetobacterales</taxon>
        <taxon>Acetobacteraceae</taxon>
        <taxon>Acetobacter</taxon>
    </lineage>
</organism>
<dbReference type="PANTHER" id="PTHR30347:SF9">
    <property type="entry name" value="MINICONDUCTANCE MECHANOSENSITIVE CHANNEL MSCM"/>
    <property type="match status" value="1"/>
</dbReference>
<sequence length="806" mass="85530">MISDETAFPVFSRSFASCVALLSCLLLVFTLFAAPLHAADAPSDHDTLIACPSDVVSDKALDDLEVSIRHVFMARVDMHAGSGTDTVSSLTREASADEAAARAMVARLEPYEAIYKSFIEAIGKEPGKDEPAEAASVTAQRKRILLSQQDLKARLARARLYALEAHQIVLVLSQRNDAAQQARLLEHFPSPLTPAFWGQVRDEFPDTRARLSELGGEASDALAISTKGWRLLALFGILASAGIVFVAPFFLQRQIRRLAARLQPSAGYFRQILATAFFSGLCTLCAGGGALLIWVGLTNGADMDGTHLEQLAEMVGSQCLLAGFMLGASLSVLAPDNRDWRLVPLGNTAARALRAHALGFTVLLLVRGVLRYVDLQSGIGQTTVQIPDAAFMLATAFLLYSAPRQIVLHPASSGADEGLRQSLLGRGARVVAFGLSLFGVAALITGYIPLGYIVLSWICSMAVTLMVLALSYLLVSNMASVEFSSSGRMGRHLVSLGLAPRLVDQVSVVTSGLFGVFLVFVALAVAQSGGDFDFDVIVDNIAHVVSGQKIGNVSLSFEVLLECLALPILGHYIIHTVRKWLSRRFFPTTSLDLGAQTSILTILTYVAWILVMLTMMSALGVTVSSMTWVVSALSVGIGFGLQSIVQNFVSGLILLAERPVTIGDMVEIGGKVGDIRRISVRSTDLALSDGSTLIVPNSQFITSAVRNATFGRPAGSMAFSISLPLGTDLSVAISAISDALSHVNGLLKTPAPTVSLGDIKSDMVSLDIAGKTASPRDVSAAANQARLAVWEALHAKGVVATLDNPG</sequence>
<feature type="chain" id="PRO_5037976254" evidence="8">
    <location>
        <begin position="39"/>
        <end position="806"/>
    </location>
</feature>
<evidence type="ECO:0000313" key="12">
    <source>
        <dbReference type="Proteomes" id="UP000597459"/>
    </source>
</evidence>
<dbReference type="Gene3D" id="2.30.30.60">
    <property type="match status" value="1"/>
</dbReference>
<dbReference type="Pfam" id="PF12607">
    <property type="entry name" value="DUF3772"/>
    <property type="match status" value="1"/>
</dbReference>
<evidence type="ECO:0000256" key="3">
    <source>
        <dbReference type="ARBA" id="ARBA00022475"/>
    </source>
</evidence>
<dbReference type="AlphaFoldDB" id="A0A967B5C1"/>
<dbReference type="InterPro" id="IPR011014">
    <property type="entry name" value="MscS_channel_TM-2"/>
</dbReference>